<organism evidence="1 2">
    <name type="scientific">Venustampulla echinocandica</name>
    <dbReference type="NCBI Taxonomy" id="2656787"/>
    <lineage>
        <taxon>Eukaryota</taxon>
        <taxon>Fungi</taxon>
        <taxon>Dikarya</taxon>
        <taxon>Ascomycota</taxon>
        <taxon>Pezizomycotina</taxon>
        <taxon>Leotiomycetes</taxon>
        <taxon>Helotiales</taxon>
        <taxon>Pleuroascaceae</taxon>
        <taxon>Venustampulla</taxon>
    </lineage>
</organism>
<dbReference type="GeneID" id="43598520"/>
<keyword evidence="2" id="KW-1185">Reference proteome</keyword>
<comment type="caution">
    <text evidence="1">The sequence shown here is derived from an EMBL/GenBank/DDBJ whole genome shotgun (WGS) entry which is preliminary data.</text>
</comment>
<dbReference type="RefSeq" id="XP_031868975.1">
    <property type="nucleotide sequence ID" value="XM_032014294.1"/>
</dbReference>
<dbReference type="STRING" id="2656787.A0A370TLC7"/>
<gene>
    <name evidence="1" type="ORF">BP5553_05671</name>
</gene>
<accession>A0A370TLC7</accession>
<dbReference type="AlphaFoldDB" id="A0A370TLC7"/>
<dbReference type="EMBL" id="NPIC01000004">
    <property type="protein sequence ID" value="RDL36319.1"/>
    <property type="molecule type" value="Genomic_DNA"/>
</dbReference>
<dbReference type="OrthoDB" id="4500473at2759"/>
<evidence type="ECO:0000313" key="1">
    <source>
        <dbReference type="EMBL" id="RDL36319.1"/>
    </source>
</evidence>
<name>A0A370TLC7_9HELO</name>
<reference evidence="1 2" key="1">
    <citation type="journal article" date="2018" name="IMA Fungus">
        <title>IMA Genome-F 9: Draft genome sequence of Annulohypoxylon stygium, Aspergillus mulundensis, Berkeleyomyces basicola (syn. Thielaviopsis basicola), Ceratocystis smalleyi, two Cercospora beticola strains, Coleophoma cylindrospora, Fusarium fracticaudum, Phialophora cf. hyalina, and Morchella septimelata.</title>
        <authorList>
            <person name="Wingfield B.D."/>
            <person name="Bills G.F."/>
            <person name="Dong Y."/>
            <person name="Huang W."/>
            <person name="Nel W.J."/>
            <person name="Swalarsk-Parry B.S."/>
            <person name="Vaghefi N."/>
            <person name="Wilken P.M."/>
            <person name="An Z."/>
            <person name="de Beer Z.W."/>
            <person name="De Vos L."/>
            <person name="Chen L."/>
            <person name="Duong T.A."/>
            <person name="Gao Y."/>
            <person name="Hammerbacher A."/>
            <person name="Kikkert J.R."/>
            <person name="Li Y."/>
            <person name="Li H."/>
            <person name="Li K."/>
            <person name="Li Q."/>
            <person name="Liu X."/>
            <person name="Ma X."/>
            <person name="Naidoo K."/>
            <person name="Pethybridge S.J."/>
            <person name="Sun J."/>
            <person name="Steenkamp E.T."/>
            <person name="van der Nest M.A."/>
            <person name="van Wyk S."/>
            <person name="Wingfield M.J."/>
            <person name="Xiong C."/>
            <person name="Yue Q."/>
            <person name="Zhang X."/>
        </authorList>
    </citation>
    <scope>NUCLEOTIDE SEQUENCE [LARGE SCALE GENOMIC DNA]</scope>
    <source>
        <strain evidence="1 2">BP 5553</strain>
    </source>
</reference>
<dbReference type="Proteomes" id="UP000254866">
    <property type="component" value="Unassembled WGS sequence"/>
</dbReference>
<protein>
    <submittedName>
        <fullName evidence="1">Uncharacterized protein</fullName>
    </submittedName>
</protein>
<evidence type="ECO:0000313" key="2">
    <source>
        <dbReference type="Proteomes" id="UP000254866"/>
    </source>
</evidence>
<proteinExistence type="predicted"/>
<sequence length="279" mass="30727">MSNKQKTYFLCPGWDFPVDSIQLGAILSNPNFPHKTITSAEDKNLIDTPIYVSHKYNFSDKFEKSKSHKYGFFAQFLQIFGLGGEASVLFEKGSIETYAFKHMKTEWFLPSESFAKASSELPRVASFFDRTDFEKPVYIITGLKVVQGASVTTNPKKSRTLQGKLGFDGTPIGVPVTIGPEAEHTKSIEGTTGFERSSPVVFAYQLSELWCKGGGEEPVLKDHTAGAMFELGDGKTTAEMETEISDGMGKALVDGREFVSVIDEDSAEDCVCILPTIPR</sequence>